<dbReference type="SMART" id="SM00385">
    <property type="entry name" value="CYCLIN"/>
    <property type="match status" value="1"/>
</dbReference>
<dbReference type="STRING" id="2282107.A0A286UV85"/>
<proteinExistence type="inferred from homology"/>
<dbReference type="InParanoid" id="A0A286UV85"/>
<feature type="domain" description="Cyclin-like" evidence="11">
    <location>
        <begin position="47"/>
        <end position="140"/>
    </location>
</feature>
<evidence type="ECO:0000259" key="11">
    <source>
        <dbReference type="SMART" id="SM00385"/>
    </source>
</evidence>
<keyword evidence="8" id="KW-0539">Nucleus</keyword>
<dbReference type="AlphaFoldDB" id="A0A286UV85"/>
<dbReference type="EMBL" id="NBII01000001">
    <property type="protein sequence ID" value="PAV23516.1"/>
    <property type="molecule type" value="Genomic_DNA"/>
</dbReference>
<dbReference type="PANTHER" id="PTHR10026">
    <property type="entry name" value="CYCLIN"/>
    <property type="match status" value="1"/>
</dbReference>
<dbReference type="InterPro" id="IPR036915">
    <property type="entry name" value="Cyclin-like_sf"/>
</dbReference>
<dbReference type="GO" id="GO:0016538">
    <property type="term" value="F:cyclin-dependent protein serine/threonine kinase regulator activity"/>
    <property type="evidence" value="ECO:0007669"/>
    <property type="project" value="InterPro"/>
</dbReference>
<comment type="subcellular location">
    <subcellularLocation>
        <location evidence="1">Nucleus</location>
    </subcellularLocation>
</comment>
<protein>
    <submittedName>
        <fullName evidence="12">Cyclin</fullName>
    </submittedName>
</protein>
<accession>A0A286UV85</accession>
<evidence type="ECO:0000313" key="13">
    <source>
        <dbReference type="Proteomes" id="UP000217199"/>
    </source>
</evidence>
<dbReference type="OrthoDB" id="10266018at2759"/>
<dbReference type="GO" id="GO:0005634">
    <property type="term" value="C:nucleus"/>
    <property type="evidence" value="ECO:0007669"/>
    <property type="project" value="UniProtKB-SubCell"/>
</dbReference>
<comment type="caution">
    <text evidence="12">The sequence shown here is derived from an EMBL/GenBank/DDBJ whole genome shotgun (WGS) entry which is preliminary data.</text>
</comment>
<dbReference type="Pfam" id="PF00134">
    <property type="entry name" value="Cyclin_N"/>
    <property type="match status" value="1"/>
</dbReference>
<evidence type="ECO:0000313" key="12">
    <source>
        <dbReference type="EMBL" id="PAV23516.1"/>
    </source>
</evidence>
<keyword evidence="7" id="KW-0804">Transcription</keyword>
<name>A0A286UV85_9AGAM</name>
<keyword evidence="6" id="KW-0010">Activator</keyword>
<feature type="region of interest" description="Disordered" evidence="10">
    <location>
        <begin position="256"/>
        <end position="307"/>
    </location>
</feature>
<dbReference type="FunCoup" id="A0A286UV85">
    <property type="interactions" value="553"/>
</dbReference>
<dbReference type="Proteomes" id="UP000217199">
    <property type="component" value="Unassembled WGS sequence"/>
</dbReference>
<feature type="compositionally biased region" description="Polar residues" evidence="10">
    <location>
        <begin position="256"/>
        <end position="267"/>
    </location>
</feature>
<dbReference type="InterPro" id="IPR013763">
    <property type="entry name" value="Cyclin-like_dom"/>
</dbReference>
<evidence type="ECO:0000256" key="10">
    <source>
        <dbReference type="SAM" id="MobiDB-lite"/>
    </source>
</evidence>
<keyword evidence="4" id="KW-0805">Transcription regulation</keyword>
<dbReference type="FunFam" id="1.10.472.10:FF:000076">
    <property type="entry name" value="RNA polymerase II holoenzyme cyclin-like subunit"/>
    <property type="match status" value="1"/>
</dbReference>
<dbReference type="InterPro" id="IPR006671">
    <property type="entry name" value="Cyclin_N"/>
</dbReference>
<evidence type="ECO:0000256" key="5">
    <source>
        <dbReference type="ARBA" id="ARBA00023127"/>
    </source>
</evidence>
<dbReference type="CDD" id="cd20513">
    <property type="entry name" value="CYCLIN_CCNC_rpt1"/>
    <property type="match status" value="1"/>
</dbReference>
<evidence type="ECO:0000256" key="8">
    <source>
        <dbReference type="ARBA" id="ARBA00023242"/>
    </source>
</evidence>
<evidence type="ECO:0000256" key="7">
    <source>
        <dbReference type="ARBA" id="ARBA00023163"/>
    </source>
</evidence>
<evidence type="ECO:0000256" key="3">
    <source>
        <dbReference type="ARBA" id="ARBA00022491"/>
    </source>
</evidence>
<evidence type="ECO:0000256" key="1">
    <source>
        <dbReference type="ARBA" id="ARBA00004123"/>
    </source>
</evidence>
<organism evidence="12 13">
    <name type="scientific">Pyrrhoderma noxium</name>
    <dbReference type="NCBI Taxonomy" id="2282107"/>
    <lineage>
        <taxon>Eukaryota</taxon>
        <taxon>Fungi</taxon>
        <taxon>Dikarya</taxon>
        <taxon>Basidiomycota</taxon>
        <taxon>Agaricomycotina</taxon>
        <taxon>Agaricomycetes</taxon>
        <taxon>Hymenochaetales</taxon>
        <taxon>Hymenochaetaceae</taxon>
        <taxon>Pyrrhoderma</taxon>
    </lineage>
</organism>
<comment type="similarity">
    <text evidence="2">Belongs to the cyclin family. Cyclin C subfamily.</text>
</comment>
<evidence type="ECO:0000256" key="2">
    <source>
        <dbReference type="ARBA" id="ARBA00008638"/>
    </source>
</evidence>
<evidence type="ECO:0000256" key="9">
    <source>
        <dbReference type="RuleBase" id="RU000383"/>
    </source>
</evidence>
<evidence type="ECO:0000256" key="6">
    <source>
        <dbReference type="ARBA" id="ARBA00023159"/>
    </source>
</evidence>
<sequence length="426" mass="47700">MATDFWSSTHFKRWIIDRQALQAARSEDLKYVEDPEHLALLSIFFASLIIKLGSKLNMRQRVIATAVVFFRRFYLKSSYCETDPFIVIGACCYVAAKAEESPLHIKTVISESRNVFAEYGIRYFPTENHKLAEMEFYLVADLECDLLVFHPYRTLMSLVKLSTSPDEEPFAEAEAGELGTGIDDGPRYWGTGEGRIILNPGGLQSAWFIINDTYLSDICLLYPPHLIAITALYLACILNPNVRQAHLDWQESRQASLNAPKSSGMTRRSSRHSGAGPVSAGSSTTIPQKRPHGIEREDSDSHKSSITAPVKPQDFVEFFANLNVNMRLIATIAQEIISFYALCERLKDDANPSSTVYSGKQFPMRILTQMEGKSSTVKPISTSTAVDSTYLIQMFTRMRVMKEPELAPLSARSAINKLLERTQGAG</sequence>
<gene>
    <name evidence="12" type="ORF">PNOK_0058400</name>
</gene>
<reference evidence="12 13" key="1">
    <citation type="journal article" date="2017" name="Mol. Ecol.">
        <title>Comparative and population genomic landscape of Phellinus noxius: A hypervariable fungus causing root rot in trees.</title>
        <authorList>
            <person name="Chung C.L."/>
            <person name="Lee T.J."/>
            <person name="Akiba M."/>
            <person name="Lee H.H."/>
            <person name="Kuo T.H."/>
            <person name="Liu D."/>
            <person name="Ke H.M."/>
            <person name="Yokoi T."/>
            <person name="Roa M.B."/>
            <person name="Lu M.J."/>
            <person name="Chang Y.Y."/>
            <person name="Ann P.J."/>
            <person name="Tsai J.N."/>
            <person name="Chen C.Y."/>
            <person name="Tzean S.S."/>
            <person name="Ota Y."/>
            <person name="Hattori T."/>
            <person name="Sahashi N."/>
            <person name="Liou R.F."/>
            <person name="Kikuchi T."/>
            <person name="Tsai I.J."/>
        </authorList>
    </citation>
    <scope>NUCLEOTIDE SEQUENCE [LARGE SCALE GENOMIC DNA]</scope>
    <source>
        <strain evidence="12 13">FFPRI411160</strain>
    </source>
</reference>
<keyword evidence="13" id="KW-1185">Reference proteome</keyword>
<dbReference type="InterPro" id="IPR043198">
    <property type="entry name" value="Cyclin/Ssn8"/>
</dbReference>
<keyword evidence="3" id="KW-0678">Repressor</keyword>
<dbReference type="SUPFAM" id="SSF47954">
    <property type="entry name" value="Cyclin-like"/>
    <property type="match status" value="2"/>
</dbReference>
<feature type="compositionally biased region" description="Basic and acidic residues" evidence="10">
    <location>
        <begin position="292"/>
        <end position="303"/>
    </location>
</feature>
<keyword evidence="5 9" id="KW-0195">Cyclin</keyword>
<evidence type="ECO:0000256" key="4">
    <source>
        <dbReference type="ARBA" id="ARBA00023015"/>
    </source>
</evidence>
<dbReference type="Gene3D" id="1.10.472.10">
    <property type="entry name" value="Cyclin-like"/>
    <property type="match status" value="2"/>
</dbReference>
<dbReference type="GO" id="GO:0006357">
    <property type="term" value="P:regulation of transcription by RNA polymerase II"/>
    <property type="evidence" value="ECO:0007669"/>
    <property type="project" value="InterPro"/>
</dbReference>